<dbReference type="Proteomes" id="UP000235371">
    <property type="component" value="Unassembled WGS sequence"/>
</dbReference>
<feature type="region of interest" description="Disordered" evidence="1">
    <location>
        <begin position="1"/>
        <end position="159"/>
    </location>
</feature>
<reference evidence="2 3" key="1">
    <citation type="submission" date="2016-04" db="EMBL/GenBank/DDBJ databases">
        <title>A degradative enzymes factory behind the ericoid mycorrhizal symbiosis.</title>
        <authorList>
            <consortium name="DOE Joint Genome Institute"/>
            <person name="Martino E."/>
            <person name="Morin E."/>
            <person name="Grelet G."/>
            <person name="Kuo A."/>
            <person name="Kohler A."/>
            <person name="Daghino S."/>
            <person name="Barry K."/>
            <person name="Choi C."/>
            <person name="Cichocki N."/>
            <person name="Clum A."/>
            <person name="Copeland A."/>
            <person name="Hainaut M."/>
            <person name="Haridas S."/>
            <person name="Labutti K."/>
            <person name="Lindquist E."/>
            <person name="Lipzen A."/>
            <person name="Khouja H.-R."/>
            <person name="Murat C."/>
            <person name="Ohm R."/>
            <person name="Olson A."/>
            <person name="Spatafora J."/>
            <person name="Veneault-Fourrey C."/>
            <person name="Henrissat B."/>
            <person name="Grigoriev I."/>
            <person name="Martin F."/>
            <person name="Perotto S."/>
        </authorList>
    </citation>
    <scope>NUCLEOTIDE SEQUENCE [LARGE SCALE GENOMIC DNA]</scope>
    <source>
        <strain evidence="2 3">E</strain>
    </source>
</reference>
<evidence type="ECO:0000256" key="1">
    <source>
        <dbReference type="SAM" id="MobiDB-lite"/>
    </source>
</evidence>
<keyword evidence="3" id="KW-1185">Reference proteome</keyword>
<evidence type="ECO:0000313" key="2">
    <source>
        <dbReference type="EMBL" id="PMD57589.1"/>
    </source>
</evidence>
<feature type="compositionally biased region" description="Low complexity" evidence="1">
    <location>
        <begin position="21"/>
        <end position="100"/>
    </location>
</feature>
<dbReference type="AlphaFoldDB" id="A0A2J6T3L1"/>
<proteinExistence type="predicted"/>
<gene>
    <name evidence="2" type="ORF">K444DRAFT_631774</name>
</gene>
<sequence length="823" mass="91468">MNFLNKARKKAEEAFKEIQTQAQAQAQGSGQSRPQNAHQQAPHPYPQQHSPQQFSPPQFHHQQQQNYPQPVSQVPQQQPYAISQLPPQGSQQPSFQQGYPAPQPNQYYPPPLQVFEGVPSPFAPGQQYPPPPHQPSAHGNYQQLPQGHSATVPQPHEVPAPVPTPQARAPATIAAPQNATSKCLAKEWVLPSRHRFYCFIPSLGVSGESFTLCANCFQSNVASYTLASNFIEFHTTNESLRLVCDFSIPRIRNTWFSQCVPRNSVQPLVEFPRFAEKLSPCDGSTISSPGPFWITRNQIIPDLAVCQTCFELFLRLTSFEEHFENKTYLETRDWSCDLAFPFFKRALIAELEKTSPSFQDLADEFNLRFKMAPCSGVGNPISTFENDQSQSLVFTAVGGKSGNICFACYSDCLANTSLEDEFVGAALGADQKTTVTCDLASGYSKSAMEIAVQQSDIEVWRSAVGMAGKVGVCFGRKGVTEEEWEKKVAEHGSLAQWWHVNNCPSIEICPSCYWLIVKLFKADSMFSPITRPLRGGIVRMCFLAVSSTPLDTSPENPDNFENSLIWRGRRLRDAISTGSETGNFSKLESEAASISQEFPPCGGNDRGFKRPSGRKWYGRLSQNMASTDDCTVVMCEECWSRTVRGTPLESAFSMDLTDAAYQHEGETGYMCQPYSDRARMELRGAAQRANLASFARYWNTREALRKKSQQWLPILQQQALKQQMQNHQQSMNMMLKVNAQANALSRIGAAGVAEAAMSDPGVRYGNSQIGYDSYTKGRAEAEQDWQNASKMDTGLGASMSTAAESQRLIQLASMDEAAFKAYE</sequence>
<protein>
    <submittedName>
        <fullName evidence="2">Uncharacterized protein</fullName>
    </submittedName>
</protein>
<dbReference type="GeneID" id="36591491"/>
<accession>A0A2J6T3L1</accession>
<dbReference type="EMBL" id="KZ613846">
    <property type="protein sequence ID" value="PMD57589.1"/>
    <property type="molecule type" value="Genomic_DNA"/>
</dbReference>
<organism evidence="2 3">
    <name type="scientific">Hyaloscypha bicolor E</name>
    <dbReference type="NCBI Taxonomy" id="1095630"/>
    <lineage>
        <taxon>Eukaryota</taxon>
        <taxon>Fungi</taxon>
        <taxon>Dikarya</taxon>
        <taxon>Ascomycota</taxon>
        <taxon>Pezizomycotina</taxon>
        <taxon>Leotiomycetes</taxon>
        <taxon>Helotiales</taxon>
        <taxon>Hyaloscyphaceae</taxon>
        <taxon>Hyaloscypha</taxon>
        <taxon>Hyaloscypha bicolor</taxon>
    </lineage>
</organism>
<evidence type="ECO:0000313" key="3">
    <source>
        <dbReference type="Proteomes" id="UP000235371"/>
    </source>
</evidence>
<feature type="compositionally biased region" description="Polar residues" evidence="1">
    <location>
        <begin position="140"/>
        <end position="152"/>
    </location>
</feature>
<dbReference type="RefSeq" id="XP_024734493.1">
    <property type="nucleotide sequence ID" value="XM_024883414.1"/>
</dbReference>
<name>A0A2J6T3L1_9HELO</name>
<dbReference type="OrthoDB" id="5324692at2759"/>
<feature type="compositionally biased region" description="Pro residues" evidence="1">
    <location>
        <begin position="101"/>
        <end position="112"/>
    </location>
</feature>
<dbReference type="InParanoid" id="A0A2J6T3L1"/>